<accession>A0ABP1HRB4</accession>
<proteinExistence type="predicted"/>
<dbReference type="Proteomes" id="UP001642409">
    <property type="component" value="Unassembled WGS sequence"/>
</dbReference>
<dbReference type="EMBL" id="CAXDID020000041">
    <property type="protein sequence ID" value="CAL6000587.1"/>
    <property type="molecule type" value="Genomic_DNA"/>
</dbReference>
<sequence>MNISVPNFKVSAVNISRTRPVVDQQMSQFDTKSTDQKILHLLDEDFDLLEEPESPQIVRKHENSISVAQKTINTSLTQKSIEQKSNMNSSTHKYFSIRDFEPNTKREINRIPIHEVYTRQVDNKTIQDEIAKVKARMLKLKDEQQQAQVQMKYCKSIKQVDQQIDKIYTRRIEKQTQQIQEQQKIEEKQAQINKLREENQFRELQIKKKQLDGKLKIIEQKKIQAQEVRIASQLVRQQNVKDYEENIRAKREHTAEIRKWQPTWQGRMETKIENIKTQYYKDQYAMIQKVEAERAEFIEELNNLQQEEKVLLEQTLKVKEKRSIKIQKLDAMLTGSDL</sequence>
<organism evidence="2 3">
    <name type="scientific">Hexamita inflata</name>
    <dbReference type="NCBI Taxonomy" id="28002"/>
    <lineage>
        <taxon>Eukaryota</taxon>
        <taxon>Metamonada</taxon>
        <taxon>Diplomonadida</taxon>
        <taxon>Hexamitidae</taxon>
        <taxon>Hexamitinae</taxon>
        <taxon>Hexamita</taxon>
    </lineage>
</organism>
<keyword evidence="1" id="KW-0175">Coiled coil</keyword>
<evidence type="ECO:0000313" key="3">
    <source>
        <dbReference type="Proteomes" id="UP001642409"/>
    </source>
</evidence>
<feature type="coiled-coil region" evidence="1">
    <location>
        <begin position="178"/>
        <end position="221"/>
    </location>
</feature>
<evidence type="ECO:0000256" key="1">
    <source>
        <dbReference type="SAM" id="Coils"/>
    </source>
</evidence>
<feature type="coiled-coil region" evidence="1">
    <location>
        <begin position="287"/>
        <end position="314"/>
    </location>
</feature>
<evidence type="ECO:0000313" key="2">
    <source>
        <dbReference type="EMBL" id="CAL6000587.1"/>
    </source>
</evidence>
<protein>
    <submittedName>
        <fullName evidence="2">Uncharacterized protein</fullName>
    </submittedName>
</protein>
<feature type="coiled-coil region" evidence="1">
    <location>
        <begin position="123"/>
        <end position="150"/>
    </location>
</feature>
<reference evidence="2 3" key="1">
    <citation type="submission" date="2024-07" db="EMBL/GenBank/DDBJ databases">
        <authorList>
            <person name="Akdeniz Z."/>
        </authorList>
    </citation>
    <scope>NUCLEOTIDE SEQUENCE [LARGE SCALE GENOMIC DNA]</scope>
</reference>
<keyword evidence="3" id="KW-1185">Reference proteome</keyword>
<gene>
    <name evidence="2" type="ORF">HINF_LOCUS16772</name>
</gene>
<name>A0ABP1HRB4_9EUKA</name>
<comment type="caution">
    <text evidence="2">The sequence shown here is derived from an EMBL/GenBank/DDBJ whole genome shotgun (WGS) entry which is preliminary data.</text>
</comment>